<feature type="signal peptide" evidence="1">
    <location>
        <begin position="1"/>
        <end position="20"/>
    </location>
</feature>
<dbReference type="AlphaFoldDB" id="A0AA40CTW0"/>
<accession>A0AA40CTW0</accession>
<dbReference type="Proteomes" id="UP001174936">
    <property type="component" value="Unassembled WGS sequence"/>
</dbReference>
<gene>
    <name evidence="2" type="ORF">B0T16DRAFT_403358</name>
</gene>
<feature type="chain" id="PRO_5041313412" evidence="1">
    <location>
        <begin position="21"/>
        <end position="102"/>
    </location>
</feature>
<comment type="caution">
    <text evidence="2">The sequence shown here is derived from an EMBL/GenBank/DDBJ whole genome shotgun (WGS) entry which is preliminary data.</text>
</comment>
<keyword evidence="3" id="KW-1185">Reference proteome</keyword>
<reference evidence="2" key="1">
    <citation type="submission" date="2023-06" db="EMBL/GenBank/DDBJ databases">
        <title>Genome-scale phylogeny and comparative genomics of the fungal order Sordariales.</title>
        <authorList>
            <consortium name="Lawrence Berkeley National Laboratory"/>
            <person name="Hensen N."/>
            <person name="Bonometti L."/>
            <person name="Westerberg I."/>
            <person name="Brannstrom I.O."/>
            <person name="Guillou S."/>
            <person name="Cros-Aarteil S."/>
            <person name="Calhoun S."/>
            <person name="Haridas S."/>
            <person name="Kuo A."/>
            <person name="Mondo S."/>
            <person name="Pangilinan J."/>
            <person name="Riley R."/>
            <person name="Labutti K."/>
            <person name="Andreopoulos B."/>
            <person name="Lipzen A."/>
            <person name="Chen C."/>
            <person name="Yanf M."/>
            <person name="Daum C."/>
            <person name="Ng V."/>
            <person name="Clum A."/>
            <person name="Steindorff A."/>
            <person name="Ohm R."/>
            <person name="Martin F."/>
            <person name="Silar P."/>
            <person name="Natvig D."/>
            <person name="Lalanne C."/>
            <person name="Gautier V."/>
            <person name="Ament-Velasquez S.L."/>
            <person name="Kruys A."/>
            <person name="Hutchinson M.I."/>
            <person name="Powell A.J."/>
            <person name="Barry K."/>
            <person name="Miller A.N."/>
            <person name="Grigoriev I.V."/>
            <person name="Debuchy R."/>
            <person name="Gladieux P."/>
            <person name="Thoren M.H."/>
            <person name="Johannesson H."/>
        </authorList>
    </citation>
    <scope>NUCLEOTIDE SEQUENCE</scope>
    <source>
        <strain evidence="2">SMH2532-1</strain>
    </source>
</reference>
<protein>
    <submittedName>
        <fullName evidence="2">Uncharacterized protein</fullName>
    </submittedName>
</protein>
<proteinExistence type="predicted"/>
<name>A0AA40CTW0_9PEZI</name>
<evidence type="ECO:0000313" key="3">
    <source>
        <dbReference type="Proteomes" id="UP001174936"/>
    </source>
</evidence>
<sequence length="102" mass="11637">MMMLGKLALVLCSHMPSTYPTRPDLTIHMRPPKCRNPEHIASPASRLPKTRPTIRHLTLRNQNLSPLGPLAIVTSYNYKTNHTWDRILPHLPIRQEETGPPT</sequence>
<dbReference type="EMBL" id="JAULSV010000002">
    <property type="protein sequence ID" value="KAK0651215.1"/>
    <property type="molecule type" value="Genomic_DNA"/>
</dbReference>
<evidence type="ECO:0000313" key="2">
    <source>
        <dbReference type="EMBL" id="KAK0651215.1"/>
    </source>
</evidence>
<organism evidence="2 3">
    <name type="scientific">Cercophora newfieldiana</name>
    <dbReference type="NCBI Taxonomy" id="92897"/>
    <lineage>
        <taxon>Eukaryota</taxon>
        <taxon>Fungi</taxon>
        <taxon>Dikarya</taxon>
        <taxon>Ascomycota</taxon>
        <taxon>Pezizomycotina</taxon>
        <taxon>Sordariomycetes</taxon>
        <taxon>Sordariomycetidae</taxon>
        <taxon>Sordariales</taxon>
        <taxon>Lasiosphaeriaceae</taxon>
        <taxon>Cercophora</taxon>
    </lineage>
</organism>
<keyword evidence="1" id="KW-0732">Signal</keyword>
<evidence type="ECO:0000256" key="1">
    <source>
        <dbReference type="SAM" id="SignalP"/>
    </source>
</evidence>